<keyword evidence="3" id="KW-1185">Reference proteome</keyword>
<organism evidence="2 3">
    <name type="scientific">Mycena metata</name>
    <dbReference type="NCBI Taxonomy" id="1033252"/>
    <lineage>
        <taxon>Eukaryota</taxon>
        <taxon>Fungi</taxon>
        <taxon>Dikarya</taxon>
        <taxon>Basidiomycota</taxon>
        <taxon>Agaricomycotina</taxon>
        <taxon>Agaricomycetes</taxon>
        <taxon>Agaricomycetidae</taxon>
        <taxon>Agaricales</taxon>
        <taxon>Marasmiineae</taxon>
        <taxon>Mycenaceae</taxon>
        <taxon>Mycena</taxon>
    </lineage>
</organism>
<evidence type="ECO:0000256" key="1">
    <source>
        <dbReference type="SAM" id="MobiDB-lite"/>
    </source>
</evidence>
<sequence length="304" mass="33227">MNQHGGARWCTALHGTARHSSSTGPLNNSHKSLDTATEGEYLQKQGMNKELKSDKISVTGCVGFYGGREAFSAAWECMGGGGGVKASLTMFQPHVGTRQHWHGSHGTARRDTAFSRGPNLTSREAPHPERTGTSALREPISGQGLPKNVSGKRIRSTDVRARKKEGTAPVAHGVHPPLVFGVRGYLLGLDKEDVHRLIECNTVKLNALKGWREWVGPRSYDELRAGKTHPKFSESRSQGGRRFGALGAPECTQRGHKVPEFNRHRKWWSSVTQISASQALRTTKFRGWGLAPNLGWPGDGLKAN</sequence>
<name>A0AAD7HFY9_9AGAR</name>
<evidence type="ECO:0000313" key="2">
    <source>
        <dbReference type="EMBL" id="KAJ7719651.1"/>
    </source>
</evidence>
<dbReference type="EMBL" id="JARKIB010000249">
    <property type="protein sequence ID" value="KAJ7719651.1"/>
    <property type="molecule type" value="Genomic_DNA"/>
</dbReference>
<comment type="caution">
    <text evidence="2">The sequence shown here is derived from an EMBL/GenBank/DDBJ whole genome shotgun (WGS) entry which is preliminary data.</text>
</comment>
<evidence type="ECO:0000313" key="3">
    <source>
        <dbReference type="Proteomes" id="UP001215598"/>
    </source>
</evidence>
<dbReference type="AlphaFoldDB" id="A0AAD7HFY9"/>
<feature type="region of interest" description="Disordered" evidence="1">
    <location>
        <begin position="228"/>
        <end position="249"/>
    </location>
</feature>
<reference evidence="2" key="1">
    <citation type="submission" date="2023-03" db="EMBL/GenBank/DDBJ databases">
        <title>Massive genome expansion in bonnet fungi (Mycena s.s.) driven by repeated elements and novel gene families across ecological guilds.</title>
        <authorList>
            <consortium name="Lawrence Berkeley National Laboratory"/>
            <person name="Harder C.B."/>
            <person name="Miyauchi S."/>
            <person name="Viragh M."/>
            <person name="Kuo A."/>
            <person name="Thoen E."/>
            <person name="Andreopoulos B."/>
            <person name="Lu D."/>
            <person name="Skrede I."/>
            <person name="Drula E."/>
            <person name="Henrissat B."/>
            <person name="Morin E."/>
            <person name="Kohler A."/>
            <person name="Barry K."/>
            <person name="LaButti K."/>
            <person name="Morin E."/>
            <person name="Salamov A."/>
            <person name="Lipzen A."/>
            <person name="Mereny Z."/>
            <person name="Hegedus B."/>
            <person name="Baldrian P."/>
            <person name="Stursova M."/>
            <person name="Weitz H."/>
            <person name="Taylor A."/>
            <person name="Grigoriev I.V."/>
            <person name="Nagy L.G."/>
            <person name="Martin F."/>
            <person name="Kauserud H."/>
        </authorList>
    </citation>
    <scope>NUCLEOTIDE SEQUENCE</scope>
    <source>
        <strain evidence="2">CBHHK182m</strain>
    </source>
</reference>
<gene>
    <name evidence="2" type="ORF">B0H16DRAFT_1474790</name>
</gene>
<accession>A0AAD7HFY9</accession>
<dbReference type="Proteomes" id="UP001215598">
    <property type="component" value="Unassembled WGS sequence"/>
</dbReference>
<protein>
    <submittedName>
        <fullName evidence="2">Uncharacterized protein</fullName>
    </submittedName>
</protein>
<feature type="region of interest" description="Disordered" evidence="1">
    <location>
        <begin position="97"/>
        <end position="154"/>
    </location>
</feature>
<proteinExistence type="predicted"/>